<name>A0ABM0USH8_CAMSA</name>
<dbReference type="SMART" id="SM00512">
    <property type="entry name" value="Skp1"/>
    <property type="match status" value="1"/>
</dbReference>
<dbReference type="InterPro" id="IPR016073">
    <property type="entry name" value="Skp1_comp_POZ"/>
</dbReference>
<sequence length="227" mass="25697">MAGWTADGTGTLLWKLSPTIRPGARTDQDPLASLSVRFPTTRHILKAVEPLSHTLVSSDGESFVIEEVVARKLQIVRHMIEDECADKAIPLTNVTRKILSMVIEYCKTHVNVVHDEEEISKEGDKEKKEADSRSEEEAVKLKQWEAEFLKDKDLATVFQLILAANYLNVQGLLDLTSQSVADHIKDMTPEEVREIFNIENDYTPEEEEEVRRQNSWAFEEPAAAPKP</sequence>
<dbReference type="CDD" id="cd18322">
    <property type="entry name" value="BTB_POZ_SKP1"/>
    <property type="match status" value="1"/>
</dbReference>
<feature type="domain" description="SKP1 component dimerisation" evidence="5">
    <location>
        <begin position="170"/>
        <end position="217"/>
    </location>
</feature>
<dbReference type="Proteomes" id="UP000694864">
    <property type="component" value="Chromosome 11"/>
</dbReference>
<keyword evidence="3" id="KW-0833">Ubl conjugation pathway</keyword>
<organism evidence="7 8">
    <name type="scientific">Camelina sativa</name>
    <name type="common">False flax</name>
    <name type="synonym">Myagrum sativum</name>
    <dbReference type="NCBI Taxonomy" id="90675"/>
    <lineage>
        <taxon>Eukaryota</taxon>
        <taxon>Viridiplantae</taxon>
        <taxon>Streptophyta</taxon>
        <taxon>Embryophyta</taxon>
        <taxon>Tracheophyta</taxon>
        <taxon>Spermatophyta</taxon>
        <taxon>Magnoliopsida</taxon>
        <taxon>eudicotyledons</taxon>
        <taxon>Gunneridae</taxon>
        <taxon>Pentapetalae</taxon>
        <taxon>rosids</taxon>
        <taxon>malvids</taxon>
        <taxon>Brassicales</taxon>
        <taxon>Brassicaceae</taxon>
        <taxon>Camelineae</taxon>
        <taxon>Camelina</taxon>
    </lineage>
</organism>
<evidence type="ECO:0000256" key="4">
    <source>
        <dbReference type="SAM" id="MobiDB-lite"/>
    </source>
</evidence>
<feature type="region of interest" description="Disordered" evidence="4">
    <location>
        <begin position="203"/>
        <end position="227"/>
    </location>
</feature>
<dbReference type="InterPro" id="IPR016897">
    <property type="entry name" value="SKP1"/>
</dbReference>
<dbReference type="Pfam" id="PF01466">
    <property type="entry name" value="Skp1"/>
    <property type="match status" value="1"/>
</dbReference>
<dbReference type="InterPro" id="IPR011333">
    <property type="entry name" value="SKP1/BTB/POZ_sf"/>
</dbReference>
<evidence type="ECO:0000256" key="3">
    <source>
        <dbReference type="ARBA" id="ARBA00022786"/>
    </source>
</evidence>
<dbReference type="Gene3D" id="3.30.710.10">
    <property type="entry name" value="Potassium Channel Kv1.1, Chain A"/>
    <property type="match status" value="1"/>
</dbReference>
<feature type="region of interest" description="Disordered" evidence="4">
    <location>
        <begin position="116"/>
        <end position="136"/>
    </location>
</feature>
<accession>A0ABM0USH8</accession>
<evidence type="ECO:0000313" key="7">
    <source>
        <dbReference type="Proteomes" id="UP000694864"/>
    </source>
</evidence>
<feature type="compositionally biased region" description="Basic and acidic residues" evidence="4">
    <location>
        <begin position="120"/>
        <end position="136"/>
    </location>
</feature>
<dbReference type="InterPro" id="IPR036296">
    <property type="entry name" value="SKP1-like_dim_sf"/>
</dbReference>
<keyword evidence="7" id="KW-1185">Reference proteome</keyword>
<reference evidence="7" key="1">
    <citation type="journal article" date="2014" name="Nat. Commun.">
        <title>The emerging biofuel crop Camelina sativa retains a highly undifferentiated hexaploid genome structure.</title>
        <authorList>
            <person name="Kagale S."/>
            <person name="Koh C."/>
            <person name="Nixon J."/>
            <person name="Bollina V."/>
            <person name="Clarke W.E."/>
            <person name="Tuteja R."/>
            <person name="Spillane C."/>
            <person name="Robinson S.J."/>
            <person name="Links M.G."/>
            <person name="Clarke C."/>
            <person name="Higgins E.E."/>
            <person name="Huebert T."/>
            <person name="Sharpe A.G."/>
            <person name="Parkin I.A."/>
        </authorList>
    </citation>
    <scope>NUCLEOTIDE SEQUENCE [LARGE SCALE GENOMIC DNA]</scope>
    <source>
        <strain evidence="7">cv. DH55</strain>
    </source>
</reference>
<protein>
    <submittedName>
        <fullName evidence="8">SKP1-like protein 14</fullName>
    </submittedName>
</protein>
<evidence type="ECO:0000256" key="1">
    <source>
        <dbReference type="ARBA" id="ARBA00004906"/>
    </source>
</evidence>
<dbReference type="InterPro" id="IPR016072">
    <property type="entry name" value="Skp1_comp_dimer"/>
</dbReference>
<gene>
    <name evidence="8" type="primary">LOC104728225</name>
</gene>
<proteinExistence type="inferred from homology"/>
<evidence type="ECO:0000256" key="2">
    <source>
        <dbReference type="ARBA" id="ARBA00009993"/>
    </source>
</evidence>
<dbReference type="PANTHER" id="PTHR11165">
    <property type="entry name" value="SKP1"/>
    <property type="match status" value="1"/>
</dbReference>
<evidence type="ECO:0000259" key="6">
    <source>
        <dbReference type="Pfam" id="PF03931"/>
    </source>
</evidence>
<dbReference type="RefSeq" id="XP_010445546.2">
    <property type="nucleotide sequence ID" value="XM_010447244.2"/>
</dbReference>
<evidence type="ECO:0000313" key="8">
    <source>
        <dbReference type="RefSeq" id="XP_010445546.2"/>
    </source>
</evidence>
<dbReference type="SUPFAM" id="SSF81382">
    <property type="entry name" value="Skp1 dimerisation domain-like"/>
    <property type="match status" value="1"/>
</dbReference>
<comment type="pathway">
    <text evidence="1">Protein modification; protein ubiquitination.</text>
</comment>
<feature type="domain" description="SKP1 component POZ" evidence="6">
    <location>
        <begin position="54"/>
        <end position="111"/>
    </location>
</feature>
<comment type="similarity">
    <text evidence="2">Belongs to the SKP1 family.</text>
</comment>
<dbReference type="SUPFAM" id="SSF54695">
    <property type="entry name" value="POZ domain"/>
    <property type="match status" value="1"/>
</dbReference>
<evidence type="ECO:0000259" key="5">
    <source>
        <dbReference type="Pfam" id="PF01466"/>
    </source>
</evidence>
<dbReference type="InterPro" id="IPR001232">
    <property type="entry name" value="SKP1-like"/>
</dbReference>
<dbReference type="Pfam" id="PF03931">
    <property type="entry name" value="Skp1_POZ"/>
    <property type="match status" value="1"/>
</dbReference>
<dbReference type="GeneID" id="104728225"/>
<reference evidence="8" key="2">
    <citation type="submission" date="2025-08" db="UniProtKB">
        <authorList>
            <consortium name="RefSeq"/>
        </authorList>
    </citation>
    <scope>IDENTIFICATION</scope>
    <source>
        <tissue evidence="8">Leaf</tissue>
    </source>
</reference>